<dbReference type="InterPro" id="IPR050031">
    <property type="entry name" value="XdhB_XDHase"/>
</dbReference>
<evidence type="ECO:0000256" key="1">
    <source>
        <dbReference type="ARBA" id="ARBA00022630"/>
    </source>
</evidence>
<dbReference type="NCBIfam" id="NF007427">
    <property type="entry name" value="PRK09971.1"/>
    <property type="match status" value="1"/>
</dbReference>
<dbReference type="InterPro" id="IPR051312">
    <property type="entry name" value="Diverse_Substr_Oxidored"/>
</dbReference>
<dbReference type="InterPro" id="IPR016169">
    <property type="entry name" value="FAD-bd_PCMH_sub2"/>
</dbReference>
<dbReference type="GO" id="GO:0002197">
    <property type="term" value="C:xanthine dehydrogenase complex"/>
    <property type="evidence" value="ECO:0007669"/>
    <property type="project" value="InterPro"/>
</dbReference>
<dbReference type="InterPro" id="IPR016166">
    <property type="entry name" value="FAD-bd_PCMH"/>
</dbReference>
<dbReference type="Gene3D" id="3.30.390.50">
    <property type="entry name" value="CO dehydrogenase flavoprotein, C-terminal domain"/>
    <property type="match status" value="1"/>
</dbReference>
<dbReference type="EC" id="1.2.99.2" evidence="5"/>
<dbReference type="PROSITE" id="PS51387">
    <property type="entry name" value="FAD_PCMH"/>
    <property type="match status" value="1"/>
</dbReference>
<evidence type="ECO:0000259" key="4">
    <source>
        <dbReference type="PROSITE" id="PS51387"/>
    </source>
</evidence>
<keyword evidence="1" id="KW-0285">Flavoprotein</keyword>
<feature type="domain" description="FAD-binding PCMH-type" evidence="4">
    <location>
        <begin position="1"/>
        <end position="176"/>
    </location>
</feature>
<dbReference type="NCBIfam" id="NF043083">
    <property type="entry name" value="XdhB_XDHase"/>
    <property type="match status" value="1"/>
</dbReference>
<dbReference type="Gene3D" id="3.30.465.10">
    <property type="match status" value="1"/>
</dbReference>
<dbReference type="InterPro" id="IPR002346">
    <property type="entry name" value="Mopterin_DH_FAD-bd"/>
</dbReference>
<dbReference type="PANTHER" id="PTHR42659">
    <property type="entry name" value="XANTHINE DEHYDROGENASE SUBUNIT C-RELATED"/>
    <property type="match status" value="1"/>
</dbReference>
<accession>A0A448SLD3</accession>
<dbReference type="EMBL" id="LR134492">
    <property type="protein sequence ID" value="VEI68493.1"/>
    <property type="molecule type" value="Genomic_DNA"/>
</dbReference>
<dbReference type="Pfam" id="PF00941">
    <property type="entry name" value="FAD_binding_5"/>
    <property type="match status" value="1"/>
</dbReference>
<evidence type="ECO:0000313" key="5">
    <source>
        <dbReference type="EMBL" id="VEI68493.1"/>
    </source>
</evidence>
<protein>
    <submittedName>
        <fullName evidence="5">Carbon monoxide dehydrogenase medium chain</fullName>
        <ecNumber evidence="5">1.2.99.2</ecNumber>
    </submittedName>
</protein>
<name>A0A448SLD3_SERFO</name>
<dbReference type="GO" id="GO:0004854">
    <property type="term" value="F:xanthine dehydrogenase activity"/>
    <property type="evidence" value="ECO:0007669"/>
    <property type="project" value="InterPro"/>
</dbReference>
<dbReference type="SUPFAM" id="SSF55447">
    <property type="entry name" value="CO dehydrogenase flavoprotein C-terminal domain-like"/>
    <property type="match status" value="1"/>
</dbReference>
<dbReference type="InterPro" id="IPR016167">
    <property type="entry name" value="FAD-bd_PCMH_sub1"/>
</dbReference>
<dbReference type="SUPFAM" id="SSF56176">
    <property type="entry name" value="FAD-binding/transporter-associated domain-like"/>
    <property type="match status" value="1"/>
</dbReference>
<evidence type="ECO:0000256" key="2">
    <source>
        <dbReference type="ARBA" id="ARBA00022827"/>
    </source>
</evidence>
<dbReference type="InterPro" id="IPR036683">
    <property type="entry name" value="CO_DH_flav_C_dom_sf"/>
</dbReference>
<dbReference type="Proteomes" id="UP000270487">
    <property type="component" value="Chromosome"/>
</dbReference>
<dbReference type="AlphaFoldDB" id="A0A448SLD3"/>
<proteinExistence type="predicted"/>
<reference evidence="5 6" key="1">
    <citation type="submission" date="2018-12" db="EMBL/GenBank/DDBJ databases">
        <authorList>
            <consortium name="Pathogen Informatics"/>
        </authorList>
    </citation>
    <scope>NUCLEOTIDE SEQUENCE [LARGE SCALE GENOMIC DNA]</scope>
    <source>
        <strain evidence="5 6">NCTC13193</strain>
    </source>
</reference>
<sequence>MYDIAHYYRATSIDDAVRQLAADPQARLIAGGTDVLIQLHHINGKYRHLVDIHGLNDLNGIMLLPDDTLRIGSGTTFSQIIDSPLVQRHIPILAEAAATIAGPQVRNMATLGGNICNGATSADSASPCVVMEAELEIATPTGLRRTPIQGFHTGPGKVALGQNEVAVALLFRPQHYQHFGASYYKYAMRGAMDIATIGCAAACKIENGHFSAVKIAFGVAAPTPIRAPNAEAAALGQPFNAQTLAAVREAVIRDVLPRSSWRASKEFRMQIIRTLAERVLAQAAQRAGGELSC</sequence>
<organism evidence="5 6">
    <name type="scientific">Serratia fonticola</name>
    <dbReference type="NCBI Taxonomy" id="47917"/>
    <lineage>
        <taxon>Bacteria</taxon>
        <taxon>Pseudomonadati</taxon>
        <taxon>Pseudomonadota</taxon>
        <taxon>Gammaproteobacteria</taxon>
        <taxon>Enterobacterales</taxon>
        <taxon>Yersiniaceae</taxon>
        <taxon>Serratia</taxon>
    </lineage>
</organism>
<dbReference type="Gene3D" id="3.30.43.10">
    <property type="entry name" value="Uridine Diphospho-n-acetylenolpyruvylglucosamine Reductase, domain 2"/>
    <property type="match status" value="1"/>
</dbReference>
<keyword evidence="2" id="KW-0274">FAD</keyword>
<dbReference type="InterPro" id="IPR005107">
    <property type="entry name" value="CO_DH_flav_C"/>
</dbReference>
<keyword evidence="3 5" id="KW-0560">Oxidoreductase</keyword>
<dbReference type="Pfam" id="PF03450">
    <property type="entry name" value="CO_deh_flav_C"/>
    <property type="match status" value="1"/>
</dbReference>
<evidence type="ECO:0000313" key="6">
    <source>
        <dbReference type="Proteomes" id="UP000270487"/>
    </source>
</evidence>
<dbReference type="InterPro" id="IPR036318">
    <property type="entry name" value="FAD-bd_PCMH-like_sf"/>
</dbReference>
<dbReference type="FunFam" id="3.30.465.10:FF:000017">
    <property type="entry name" value="Xanthine dehydrogenase, FAD binding subunit"/>
    <property type="match status" value="1"/>
</dbReference>
<gene>
    <name evidence="5" type="primary">cutM</name>
    <name evidence="5" type="ORF">NCTC13193_02336</name>
</gene>
<dbReference type="PANTHER" id="PTHR42659:SF9">
    <property type="entry name" value="XANTHINE DEHYDROGENASE FAD-BINDING SUBUNIT XDHB-RELATED"/>
    <property type="match status" value="1"/>
</dbReference>
<dbReference type="GO" id="GO:0071949">
    <property type="term" value="F:FAD binding"/>
    <property type="evidence" value="ECO:0007669"/>
    <property type="project" value="InterPro"/>
</dbReference>
<dbReference type="SMART" id="SM01092">
    <property type="entry name" value="CO_deh_flav_C"/>
    <property type="match status" value="1"/>
</dbReference>
<evidence type="ECO:0000256" key="3">
    <source>
        <dbReference type="ARBA" id="ARBA00023002"/>
    </source>
</evidence>